<evidence type="ECO:0000259" key="1">
    <source>
        <dbReference type="PROSITE" id="PS50404"/>
    </source>
</evidence>
<protein>
    <recommendedName>
        <fullName evidence="1">GST N-terminal domain-containing protein</fullName>
    </recommendedName>
</protein>
<evidence type="ECO:0000313" key="2">
    <source>
        <dbReference type="EMBL" id="KMO33550.1"/>
    </source>
</evidence>
<dbReference type="Pfam" id="PF13410">
    <property type="entry name" value="GST_C_2"/>
    <property type="match status" value="1"/>
</dbReference>
<sequence length="202" mass="22302">MILHWSPRSPYARKVMISAHELGLVDRIEFRNTLVAIGRPNRDLMADNPLSKIPTLVLEDGTVLVDSGVIVEYLNALVGGGLVPAAGAGRWTILSRQALANGLIDVLNLWRNERSKPPQQQSAEWLSAFAEKTAATVDRFERSAGALGAGEFGIDHIALGCALAYADFRFSDLNWRERRPALTAWYDAFSERPSARATRPFE</sequence>
<dbReference type="EMBL" id="LABX01000120">
    <property type="protein sequence ID" value="KMO33550.1"/>
    <property type="molecule type" value="Genomic_DNA"/>
</dbReference>
<dbReference type="InterPro" id="IPR036249">
    <property type="entry name" value="Thioredoxin-like_sf"/>
</dbReference>
<feature type="domain" description="GST N-terminal" evidence="1">
    <location>
        <begin position="1"/>
        <end position="82"/>
    </location>
</feature>
<dbReference type="InterPro" id="IPR050983">
    <property type="entry name" value="GST_Omega/HSP26"/>
</dbReference>
<dbReference type="AlphaFoldDB" id="A0A0J6SEB4"/>
<dbReference type="Gene3D" id="1.20.1050.10">
    <property type="match status" value="1"/>
</dbReference>
<dbReference type="PATRIC" id="fig|270351.6.peg.712"/>
<comment type="caution">
    <text evidence="2">The sequence shown here is derived from an EMBL/GenBank/DDBJ whole genome shotgun (WGS) entry which is preliminary data.</text>
</comment>
<evidence type="ECO:0000313" key="3">
    <source>
        <dbReference type="Proteomes" id="UP000035929"/>
    </source>
</evidence>
<organism evidence="2 3">
    <name type="scientific">Methylobacterium aquaticum</name>
    <dbReference type="NCBI Taxonomy" id="270351"/>
    <lineage>
        <taxon>Bacteria</taxon>
        <taxon>Pseudomonadati</taxon>
        <taxon>Pseudomonadota</taxon>
        <taxon>Alphaproteobacteria</taxon>
        <taxon>Hyphomicrobiales</taxon>
        <taxon>Methylobacteriaceae</taxon>
        <taxon>Methylobacterium</taxon>
    </lineage>
</organism>
<dbReference type="InterPro" id="IPR036282">
    <property type="entry name" value="Glutathione-S-Trfase_C_sf"/>
</dbReference>
<gene>
    <name evidence="2" type="ORF">VP06_16105</name>
</gene>
<accession>A0A0J6SEB4</accession>
<proteinExistence type="predicted"/>
<dbReference type="InterPro" id="IPR004045">
    <property type="entry name" value="Glutathione_S-Trfase_N"/>
</dbReference>
<dbReference type="PROSITE" id="PS50404">
    <property type="entry name" value="GST_NTER"/>
    <property type="match status" value="1"/>
</dbReference>
<dbReference type="Pfam" id="PF13409">
    <property type="entry name" value="GST_N_2"/>
    <property type="match status" value="1"/>
</dbReference>
<dbReference type="PANTHER" id="PTHR43968:SF6">
    <property type="entry name" value="GLUTATHIONE S-TRANSFERASE OMEGA"/>
    <property type="match status" value="1"/>
</dbReference>
<dbReference type="OrthoDB" id="9795329at2"/>
<dbReference type="SUPFAM" id="SSF47616">
    <property type="entry name" value="GST C-terminal domain-like"/>
    <property type="match status" value="1"/>
</dbReference>
<dbReference type="CDD" id="cd03205">
    <property type="entry name" value="GST_C_6"/>
    <property type="match status" value="1"/>
</dbReference>
<dbReference type="PANTHER" id="PTHR43968">
    <property type="match status" value="1"/>
</dbReference>
<dbReference type="Proteomes" id="UP000035929">
    <property type="component" value="Unassembled WGS sequence"/>
</dbReference>
<dbReference type="GO" id="GO:0005737">
    <property type="term" value="C:cytoplasm"/>
    <property type="evidence" value="ECO:0007669"/>
    <property type="project" value="TreeGrafter"/>
</dbReference>
<dbReference type="SUPFAM" id="SSF52833">
    <property type="entry name" value="Thioredoxin-like"/>
    <property type="match status" value="1"/>
</dbReference>
<reference evidence="2 3" key="1">
    <citation type="submission" date="2015-03" db="EMBL/GenBank/DDBJ databases">
        <title>Genome sequencing of Methylobacterium aquaticum DSM16371 type strain.</title>
        <authorList>
            <person name="Chaudhry V."/>
            <person name="Patil P.B."/>
        </authorList>
    </citation>
    <scope>NUCLEOTIDE SEQUENCE [LARGE SCALE GENOMIC DNA]</scope>
    <source>
        <strain evidence="2 3">DSM 16371</strain>
    </source>
</reference>
<name>A0A0J6SEB4_9HYPH</name>
<dbReference type="Gene3D" id="3.40.30.10">
    <property type="entry name" value="Glutaredoxin"/>
    <property type="match status" value="1"/>
</dbReference>